<protein>
    <submittedName>
        <fullName evidence="1">Uncharacterized protein</fullName>
    </submittedName>
</protein>
<reference evidence="2" key="1">
    <citation type="journal article" date="2019" name="Int. J. Syst. Evol. Microbiol.">
        <title>The Global Catalogue of Microorganisms (GCM) 10K type strain sequencing project: providing services to taxonomists for standard genome sequencing and annotation.</title>
        <authorList>
            <consortium name="The Broad Institute Genomics Platform"/>
            <consortium name="The Broad Institute Genome Sequencing Center for Infectious Disease"/>
            <person name="Wu L."/>
            <person name="Ma J."/>
        </authorList>
    </citation>
    <scope>NUCLEOTIDE SEQUENCE [LARGE SCALE GENOMIC DNA]</scope>
    <source>
        <strain evidence="2">CGMCC 1.12477</strain>
    </source>
</reference>
<proteinExistence type="predicted"/>
<organism evidence="1 2">
    <name type="scientific">Lacimonas salitolerans</name>
    <dbReference type="NCBI Taxonomy" id="1323750"/>
    <lineage>
        <taxon>Bacteria</taxon>
        <taxon>Pseudomonadati</taxon>
        <taxon>Pseudomonadota</taxon>
        <taxon>Alphaproteobacteria</taxon>
        <taxon>Rhodobacterales</taxon>
        <taxon>Paracoccaceae</taxon>
        <taxon>Lacimonas</taxon>
    </lineage>
</organism>
<name>A0ABW4EHN6_9RHOB</name>
<keyword evidence="2" id="KW-1185">Reference proteome</keyword>
<evidence type="ECO:0000313" key="1">
    <source>
        <dbReference type="EMBL" id="MFD1509473.1"/>
    </source>
</evidence>
<dbReference type="RefSeq" id="WP_379914670.1">
    <property type="nucleotide sequence ID" value="NZ_JBHUDD010000051.1"/>
</dbReference>
<gene>
    <name evidence="1" type="ORF">ACFTOW_08670</name>
</gene>
<feature type="non-terminal residue" evidence="1">
    <location>
        <position position="72"/>
    </location>
</feature>
<evidence type="ECO:0000313" key="2">
    <source>
        <dbReference type="Proteomes" id="UP001597186"/>
    </source>
</evidence>
<accession>A0ABW4EHN6</accession>
<sequence>MSRFFCGIGWPGALGWLKIYMTIFVGYGKPGKMPCNNDGKPDRSGLVLQLRIMASLSMCDGGSDLMLASPPR</sequence>
<dbReference type="EMBL" id="JBHUDD010000051">
    <property type="protein sequence ID" value="MFD1509473.1"/>
    <property type="molecule type" value="Genomic_DNA"/>
</dbReference>
<dbReference type="Proteomes" id="UP001597186">
    <property type="component" value="Unassembled WGS sequence"/>
</dbReference>
<comment type="caution">
    <text evidence="1">The sequence shown here is derived from an EMBL/GenBank/DDBJ whole genome shotgun (WGS) entry which is preliminary data.</text>
</comment>